<sequence>MALLLFKLLFFLVPLVSAMPALLLPDAPLLPSEDPFYIPPSGWETTKPGAILRHRVPGSIAAFGVAKVNLHSAHQILYRTTDSFGNPIATVTTILVPHNADYTKLPSYQAAPDAADPDCAPSFALQRESDAGEALSLLMPQLEYIFVSGALNKGYVVAFPDHLGPKAAFLANNLSGQAVLDNIRAALASGSFTNISPHATVALWGYSGGSLASGFAAELQPTYAPELNIVGAALGGTVPSIPSVIQATNKGPFAGLIPAGIQGLANEYPMAQELIRDTIRPGKYAAFNKTQKLCFSGNIVEYLNQDLTKYFATQDVFDGPGAQALAAANNMGKATPKIPLFIYKSGNDEVSPVKDTDVLYSNYCGNGGRVEYVRDLASEHITLAEGCSRKTQITGLTDPKAALALGRDTIKFLLGLLSLPVGPISR</sequence>
<proteinExistence type="inferred from homology"/>
<reference evidence="3 4" key="1">
    <citation type="submission" date="2024-07" db="EMBL/GenBank/DDBJ databases">
        <title>Section-level genome sequencing and comparative genomics of Aspergillus sections Usti and Cavernicolus.</title>
        <authorList>
            <consortium name="Lawrence Berkeley National Laboratory"/>
            <person name="Nybo J.L."/>
            <person name="Vesth T.C."/>
            <person name="Theobald S."/>
            <person name="Frisvad J.C."/>
            <person name="Larsen T.O."/>
            <person name="Kjaerboelling I."/>
            <person name="Rothschild-Mancinelli K."/>
            <person name="Lyhne E.K."/>
            <person name="Kogle M.E."/>
            <person name="Barry K."/>
            <person name="Clum A."/>
            <person name="Na H."/>
            <person name="Ledsgaard L."/>
            <person name="Lin J."/>
            <person name="Lipzen A."/>
            <person name="Kuo A."/>
            <person name="Riley R."/>
            <person name="Mondo S."/>
            <person name="Labutti K."/>
            <person name="Haridas S."/>
            <person name="Pangalinan J."/>
            <person name="Salamov A.A."/>
            <person name="Simmons B.A."/>
            <person name="Magnuson J.K."/>
            <person name="Chen J."/>
            <person name="Drula E."/>
            <person name="Henrissat B."/>
            <person name="Wiebenga A."/>
            <person name="Lubbers R.J."/>
            <person name="Gomes A.C."/>
            <person name="Makela M.R."/>
            <person name="Stajich J."/>
            <person name="Grigoriev I.V."/>
            <person name="Mortensen U.H."/>
            <person name="De Vries R.P."/>
            <person name="Baker S.E."/>
            <person name="Andersen M.R."/>
        </authorList>
    </citation>
    <scope>NUCLEOTIDE SEQUENCE [LARGE SCALE GENOMIC DNA]</scope>
    <source>
        <strain evidence="3 4">CBS 209.92</strain>
    </source>
</reference>
<organism evidence="3 4">
    <name type="scientific">Aspergillus keveii</name>
    <dbReference type="NCBI Taxonomy" id="714993"/>
    <lineage>
        <taxon>Eukaryota</taxon>
        <taxon>Fungi</taxon>
        <taxon>Dikarya</taxon>
        <taxon>Ascomycota</taxon>
        <taxon>Pezizomycotina</taxon>
        <taxon>Eurotiomycetes</taxon>
        <taxon>Eurotiomycetidae</taxon>
        <taxon>Eurotiales</taxon>
        <taxon>Aspergillaceae</taxon>
        <taxon>Aspergillus</taxon>
        <taxon>Aspergillus subgen. Nidulantes</taxon>
    </lineage>
</organism>
<accession>A0ABR4FV73</accession>
<keyword evidence="2" id="KW-0732">Signal</keyword>
<evidence type="ECO:0000313" key="4">
    <source>
        <dbReference type="Proteomes" id="UP001610563"/>
    </source>
</evidence>
<dbReference type="SUPFAM" id="SSF53474">
    <property type="entry name" value="alpha/beta-Hydrolases"/>
    <property type="match status" value="1"/>
</dbReference>
<name>A0ABR4FV73_9EURO</name>
<dbReference type="PIRSF" id="PIRSF029171">
    <property type="entry name" value="Esterase_LipA"/>
    <property type="match status" value="1"/>
</dbReference>
<comment type="caution">
    <text evidence="3">The sequence shown here is derived from an EMBL/GenBank/DDBJ whole genome shotgun (WGS) entry which is preliminary data.</text>
</comment>
<dbReference type="Gene3D" id="1.10.260.130">
    <property type="match status" value="1"/>
</dbReference>
<dbReference type="InterPro" id="IPR029058">
    <property type="entry name" value="AB_hydrolase_fold"/>
</dbReference>
<dbReference type="Gene3D" id="3.40.50.1820">
    <property type="entry name" value="alpha/beta hydrolase"/>
    <property type="match status" value="1"/>
</dbReference>
<comment type="similarity">
    <text evidence="2">Belongs to the AB hydrolase superfamily. Lipase family.</text>
</comment>
<keyword evidence="1" id="KW-0378">Hydrolase</keyword>
<keyword evidence="4" id="KW-1185">Reference proteome</keyword>
<dbReference type="InterPro" id="IPR005152">
    <property type="entry name" value="Lipase_secreted"/>
</dbReference>
<feature type="signal peptide" evidence="2">
    <location>
        <begin position="1"/>
        <end position="18"/>
    </location>
</feature>
<dbReference type="EMBL" id="JBFTWV010000103">
    <property type="protein sequence ID" value="KAL2787124.1"/>
    <property type="molecule type" value="Genomic_DNA"/>
</dbReference>
<dbReference type="Pfam" id="PF03583">
    <property type="entry name" value="LIP"/>
    <property type="match status" value="1"/>
</dbReference>
<evidence type="ECO:0000256" key="1">
    <source>
        <dbReference type="ARBA" id="ARBA00022801"/>
    </source>
</evidence>
<gene>
    <name evidence="3" type="ORF">BJX66DRAFT_346362</name>
</gene>
<dbReference type="Proteomes" id="UP001610563">
    <property type="component" value="Unassembled WGS sequence"/>
</dbReference>
<evidence type="ECO:0000256" key="2">
    <source>
        <dbReference type="PIRNR" id="PIRNR029171"/>
    </source>
</evidence>
<dbReference type="PANTHER" id="PTHR34853">
    <property type="match status" value="1"/>
</dbReference>
<dbReference type="PANTHER" id="PTHR34853:SF5">
    <property type="entry name" value="LIP-DOMAIN-CONTAINING PROTEIN-RELATED"/>
    <property type="match status" value="1"/>
</dbReference>
<evidence type="ECO:0000313" key="3">
    <source>
        <dbReference type="EMBL" id="KAL2787124.1"/>
    </source>
</evidence>
<protein>
    <submittedName>
        <fullName evidence="3">Secretory lipase-domain-containing protein</fullName>
    </submittedName>
</protein>
<feature type="chain" id="PRO_5045015250" evidence="2">
    <location>
        <begin position="19"/>
        <end position="426"/>
    </location>
</feature>